<dbReference type="SMART" id="SM00256">
    <property type="entry name" value="FBOX"/>
    <property type="match status" value="1"/>
</dbReference>
<name>A0ABD2YBA3_9GENT</name>
<gene>
    <name evidence="2" type="ORF">ACH5RR_037939</name>
</gene>
<organism evidence="2 3">
    <name type="scientific">Cinchona calisaya</name>
    <dbReference type="NCBI Taxonomy" id="153742"/>
    <lineage>
        <taxon>Eukaryota</taxon>
        <taxon>Viridiplantae</taxon>
        <taxon>Streptophyta</taxon>
        <taxon>Embryophyta</taxon>
        <taxon>Tracheophyta</taxon>
        <taxon>Spermatophyta</taxon>
        <taxon>Magnoliopsida</taxon>
        <taxon>eudicotyledons</taxon>
        <taxon>Gunneridae</taxon>
        <taxon>Pentapetalae</taxon>
        <taxon>asterids</taxon>
        <taxon>lamiids</taxon>
        <taxon>Gentianales</taxon>
        <taxon>Rubiaceae</taxon>
        <taxon>Cinchonoideae</taxon>
        <taxon>Cinchoneae</taxon>
        <taxon>Cinchona</taxon>
    </lineage>
</organism>
<evidence type="ECO:0000313" key="3">
    <source>
        <dbReference type="Proteomes" id="UP001630127"/>
    </source>
</evidence>
<evidence type="ECO:0000313" key="2">
    <source>
        <dbReference type="EMBL" id="KAL3503490.1"/>
    </source>
</evidence>
<dbReference type="PANTHER" id="PTHR31672">
    <property type="entry name" value="BNACNNG10540D PROTEIN"/>
    <property type="match status" value="1"/>
</dbReference>
<dbReference type="InterPro" id="IPR050796">
    <property type="entry name" value="SCF_F-box_component"/>
</dbReference>
<comment type="caution">
    <text evidence="2">The sequence shown here is derived from an EMBL/GenBank/DDBJ whole genome shotgun (WGS) entry which is preliminary data.</text>
</comment>
<dbReference type="Pfam" id="PF07734">
    <property type="entry name" value="FBA_1"/>
    <property type="match status" value="1"/>
</dbReference>
<dbReference type="SUPFAM" id="SSF81383">
    <property type="entry name" value="F-box domain"/>
    <property type="match status" value="1"/>
</dbReference>
<evidence type="ECO:0000259" key="1">
    <source>
        <dbReference type="PROSITE" id="PS50181"/>
    </source>
</evidence>
<keyword evidence="3" id="KW-1185">Reference proteome</keyword>
<dbReference type="InterPro" id="IPR001810">
    <property type="entry name" value="F-box_dom"/>
</dbReference>
<accession>A0ABD2YBA3</accession>
<dbReference type="Gene3D" id="1.20.1280.50">
    <property type="match status" value="1"/>
</dbReference>
<dbReference type="PANTHER" id="PTHR31672:SF13">
    <property type="entry name" value="F-BOX PROTEIN CPR30-LIKE"/>
    <property type="match status" value="1"/>
</dbReference>
<dbReference type="InterPro" id="IPR036047">
    <property type="entry name" value="F-box-like_dom_sf"/>
</dbReference>
<dbReference type="Pfam" id="PF00646">
    <property type="entry name" value="F-box"/>
    <property type="match status" value="1"/>
</dbReference>
<reference evidence="2 3" key="1">
    <citation type="submission" date="2024-11" db="EMBL/GenBank/DDBJ databases">
        <title>A near-complete genome assembly of Cinchona calisaya.</title>
        <authorList>
            <person name="Lian D.C."/>
            <person name="Zhao X.W."/>
            <person name="Wei L."/>
        </authorList>
    </citation>
    <scope>NUCLEOTIDE SEQUENCE [LARGE SCALE GENOMIC DNA]</scope>
    <source>
        <tissue evidence="2">Nenye</tissue>
    </source>
</reference>
<dbReference type="AlphaFoldDB" id="A0ABD2YBA3"/>
<dbReference type="CDD" id="cd22157">
    <property type="entry name" value="F-box_AtFBW1-like"/>
    <property type="match status" value="1"/>
</dbReference>
<protein>
    <recommendedName>
        <fullName evidence="1">F-box domain-containing protein</fullName>
    </recommendedName>
</protein>
<dbReference type="PROSITE" id="PS50181">
    <property type="entry name" value="FBOX"/>
    <property type="match status" value="1"/>
</dbReference>
<dbReference type="EMBL" id="JBJUIK010000015">
    <property type="protein sequence ID" value="KAL3503490.1"/>
    <property type="molecule type" value="Genomic_DNA"/>
</dbReference>
<feature type="domain" description="F-box" evidence="1">
    <location>
        <begin position="1"/>
        <end position="45"/>
    </location>
</feature>
<dbReference type="NCBIfam" id="TIGR01640">
    <property type="entry name" value="F_box_assoc_1"/>
    <property type="match status" value="1"/>
</dbReference>
<proteinExistence type="predicted"/>
<dbReference type="InterPro" id="IPR006527">
    <property type="entry name" value="F-box-assoc_dom_typ1"/>
</dbReference>
<sequence length="423" mass="47684">MNIGVLSEDLLREILVRLPVKSLLKFCCVSKAWCDLINSPYFADMRLGHSKNHRVFLIMQCLNDEKKALLSFHSDYLSPGRGIASAGEVAPNLKLPSSTHSFSSLRLFGSCNGIVCLAELLIWSNYDLDKFWSNSDSDKIYLCNLATRQFLTLPPSPFGCPDEFVDVQISTTSLGFGFDPSTQDYKLVKFIEYFFAETSAPPVGGVQIYQLRTNSWRKLERDVSCPSAIVPYQSFPVSILINGFLIMHWCATSMCDNLWQGILSFNMSTEAFQKIELPPCDKPGGNEFNLAVLNDSLAFILFGSRFLEPPPILTTEHSIDIWVMMEYGIKESWVKKYSIHPFSLSGCAPLRVFAPCSSWNNDILLLESENGHFISCSLKDNNCQEICKYSVCKYRLGCIQSLVYEENLVSFAGISDGLHWKKM</sequence>
<dbReference type="InterPro" id="IPR017451">
    <property type="entry name" value="F-box-assoc_interact_dom"/>
</dbReference>
<dbReference type="Proteomes" id="UP001630127">
    <property type="component" value="Unassembled WGS sequence"/>
</dbReference>